<dbReference type="PANTHER" id="PTHR40980">
    <property type="entry name" value="PLUG DOMAIN-CONTAINING PROTEIN"/>
    <property type="match status" value="1"/>
</dbReference>
<dbReference type="InterPro" id="IPR036942">
    <property type="entry name" value="Beta-barrel_TonB_sf"/>
</dbReference>
<keyword evidence="5" id="KW-0732">Signal</keyword>
<dbReference type="InterPro" id="IPR000531">
    <property type="entry name" value="Beta-barrel_TonB"/>
</dbReference>
<dbReference type="InterPro" id="IPR010104">
    <property type="entry name" value="TonB_rcpt_bac"/>
</dbReference>
<evidence type="ECO:0000313" key="8">
    <source>
        <dbReference type="EMBL" id="GAC14474.1"/>
    </source>
</evidence>
<evidence type="ECO:0000313" key="9">
    <source>
        <dbReference type="Proteomes" id="UP000006334"/>
    </source>
</evidence>
<dbReference type="Proteomes" id="UP000006334">
    <property type="component" value="Unassembled WGS sequence"/>
</dbReference>
<keyword evidence="9" id="KW-1185">Reference proteome</keyword>
<accession>K6X1E3</accession>
<organism evidence="8 9">
    <name type="scientific">Aliiglaciecola lipolytica E3</name>
    <dbReference type="NCBI Taxonomy" id="1127673"/>
    <lineage>
        <taxon>Bacteria</taxon>
        <taxon>Pseudomonadati</taxon>
        <taxon>Pseudomonadota</taxon>
        <taxon>Gammaproteobacteria</taxon>
        <taxon>Alteromonadales</taxon>
        <taxon>Alteromonadaceae</taxon>
        <taxon>Aliiglaciecola</taxon>
    </lineage>
</organism>
<dbReference type="Gene3D" id="2.40.170.20">
    <property type="entry name" value="TonB-dependent receptor, beta-barrel domain"/>
    <property type="match status" value="1"/>
</dbReference>
<dbReference type="PANTHER" id="PTHR40980:SF4">
    <property type="entry name" value="TONB-DEPENDENT RECEPTOR-LIKE BETA-BARREL DOMAIN-CONTAINING PROTEIN"/>
    <property type="match status" value="1"/>
</dbReference>
<feature type="domain" description="TonB-dependent receptor-like beta-barrel" evidence="6">
    <location>
        <begin position="452"/>
        <end position="966"/>
    </location>
</feature>
<dbReference type="RefSeq" id="WP_008844290.1">
    <property type="nucleotide sequence ID" value="NZ_BAEN01000037.1"/>
</dbReference>
<name>K6X1E3_9ALTE</name>
<evidence type="ECO:0000256" key="3">
    <source>
        <dbReference type="ARBA" id="ARBA00023237"/>
    </source>
</evidence>
<feature type="domain" description="TonB-dependent receptor plug" evidence="7">
    <location>
        <begin position="90"/>
        <end position="186"/>
    </location>
</feature>
<proteinExistence type="inferred from homology"/>
<evidence type="ECO:0000256" key="2">
    <source>
        <dbReference type="ARBA" id="ARBA00023136"/>
    </source>
</evidence>
<dbReference type="STRING" id="1127673.GLIP_1845"/>
<evidence type="ECO:0000256" key="4">
    <source>
        <dbReference type="RuleBase" id="RU003357"/>
    </source>
</evidence>
<dbReference type="GO" id="GO:0009279">
    <property type="term" value="C:cell outer membrane"/>
    <property type="evidence" value="ECO:0007669"/>
    <property type="project" value="UniProtKB-SubCell"/>
</dbReference>
<keyword evidence="2 4" id="KW-0472">Membrane</keyword>
<comment type="caution">
    <text evidence="8">The sequence shown here is derived from an EMBL/GenBank/DDBJ whole genome shotgun (WGS) entry which is preliminary data.</text>
</comment>
<feature type="signal peptide" evidence="5">
    <location>
        <begin position="1"/>
        <end position="28"/>
    </location>
</feature>
<evidence type="ECO:0000259" key="6">
    <source>
        <dbReference type="Pfam" id="PF00593"/>
    </source>
</evidence>
<reference evidence="8 9" key="1">
    <citation type="journal article" date="2017" name="Antonie Van Leeuwenhoek">
        <title>Rhizobium rhizosphaerae sp. nov., a novel species isolated from rice rhizosphere.</title>
        <authorList>
            <person name="Zhao J.J."/>
            <person name="Zhang J."/>
            <person name="Zhang R.J."/>
            <person name="Zhang C.W."/>
            <person name="Yin H.Q."/>
            <person name="Zhang X.X."/>
        </authorList>
    </citation>
    <scope>NUCLEOTIDE SEQUENCE [LARGE SCALE GENOMIC DNA]</scope>
    <source>
        <strain evidence="8 9">E3</strain>
    </source>
</reference>
<keyword evidence="3" id="KW-0998">Cell outer membrane</keyword>
<feature type="chain" id="PRO_5003896256" description="TonB-dependent receptor" evidence="5">
    <location>
        <begin position="29"/>
        <end position="1005"/>
    </location>
</feature>
<dbReference type="InterPro" id="IPR012910">
    <property type="entry name" value="Plug_dom"/>
</dbReference>
<evidence type="ECO:0008006" key="10">
    <source>
        <dbReference type="Google" id="ProtNLM"/>
    </source>
</evidence>
<protein>
    <recommendedName>
        <fullName evidence="10">TonB-dependent receptor</fullName>
    </recommendedName>
</protein>
<comment type="similarity">
    <text evidence="4">Belongs to the TonB-dependent receptor family.</text>
</comment>
<comment type="subcellular location">
    <subcellularLocation>
        <location evidence="1 4">Cell outer membrane</location>
    </subcellularLocation>
</comment>
<dbReference type="EMBL" id="BAEN01000037">
    <property type="protein sequence ID" value="GAC14474.1"/>
    <property type="molecule type" value="Genomic_DNA"/>
</dbReference>
<dbReference type="Gene3D" id="2.170.130.10">
    <property type="entry name" value="TonB-dependent receptor, plug domain"/>
    <property type="match status" value="1"/>
</dbReference>
<dbReference type="InterPro" id="IPR037066">
    <property type="entry name" value="Plug_dom_sf"/>
</dbReference>
<dbReference type="SUPFAM" id="SSF56935">
    <property type="entry name" value="Porins"/>
    <property type="match status" value="1"/>
</dbReference>
<dbReference type="AlphaFoldDB" id="K6X1E3"/>
<dbReference type="Pfam" id="PF07715">
    <property type="entry name" value="Plug"/>
    <property type="match status" value="1"/>
</dbReference>
<dbReference type="eggNOG" id="COG4771">
    <property type="taxonomic scope" value="Bacteria"/>
</dbReference>
<gene>
    <name evidence="8" type="ORF">GLIP_1845</name>
</gene>
<dbReference type="Pfam" id="PF00593">
    <property type="entry name" value="TonB_dep_Rec_b-barrel"/>
    <property type="match status" value="1"/>
</dbReference>
<keyword evidence="4" id="KW-0798">TonB box</keyword>
<dbReference type="eggNOG" id="COG1629">
    <property type="taxonomic scope" value="Bacteria"/>
</dbReference>
<dbReference type="NCBIfam" id="TIGR01782">
    <property type="entry name" value="TonB-Xanth-Caul"/>
    <property type="match status" value="1"/>
</dbReference>
<evidence type="ECO:0000256" key="1">
    <source>
        <dbReference type="ARBA" id="ARBA00004442"/>
    </source>
</evidence>
<evidence type="ECO:0000256" key="5">
    <source>
        <dbReference type="SAM" id="SignalP"/>
    </source>
</evidence>
<dbReference type="OrthoDB" id="8727862at2"/>
<sequence length="1005" mass="111939">MKPVQVEALLFASTLAIPLMCTSSQTIAAEEKNAEPEIVQQTITNLPNQESEENINNTANEQEIEIVEVVGIKQADLKARDLEREKNGFSSVIATDDIGNFVDQNVAESLRRLPGVTLQRSEGEGKFVSVRGLGPGFVSVNLNGSELSGVGDDRKVGLDAIPADILGSIEVLKTLTPDQNLNSIGGTVNVKAISAYDRGKSSLKFRAQDSYSQLREEHSPKFSLDGTQLLLDKKVGVGFALSTENRKTQVDEIRHHSTTEMRFYQADIGFEDTDEGNALQASGPEILGPSQLELRREVANRKRRAASLNLEFKPNDLSYYYVRGNLTKFSDEDIALREFYDFQDAGGVGSGEIAYVNGDTKEFILTDIDIFHQYFIQGGDTTTKSFSIGGENKLGDTWVLDYEYAQSQTTDESLNDRRVQFRERDLIVYGQGLRDNIIGRAVTPEEAAELGGFDYDPENSIFGTSGSGDASQMSNFQFDNLFLEDGTREDKIKNGEINLTKEYFLPHLNYIKGGVAFSNRSHVRDKNRASYDPSSDDCNGDPVCIEVVNSNHADYPSAIPENSNFFYPFVNQDQIEYIVASSKITRESATNNELSIDSTKEDYTIIEDTKAAYLMAEVPLNDDLILIAGVRYAETEFSSTGFLSLENDDFEFNGAGSGSLDIAIPLPEASITYSEYYPSAHLRYEPTEDILVRASIWSSYTRPSFKQARAFAKFDQDIELCPPASDDCDDSQGSANVRQLQDYILGSNNTLDVGNPNLVAMTSVNYDASIGWYPSKNLFMEAAIFYKDIDNFIVDVNGITQSLEDLPLSLPVAQVTEFVIPQNLVLNDVNITLNGDKAYVVGVELSYNQYFDNGFFLQSNMTFLDSEAELDDSIRVSNVPLPDQADTTANLTFGWENNVFSFRLIGNHRAKILEEVGACPTGVSESDTRACKYWSDRYQDAITTIDFKARYRINDQINMYFDAVNLTDESDLRYFQGNAQSGGNILYQKEEYGKTFQIGVDYKFY</sequence>
<evidence type="ECO:0000259" key="7">
    <source>
        <dbReference type="Pfam" id="PF07715"/>
    </source>
</evidence>